<dbReference type="AlphaFoldDB" id="A0A0R0LV09"/>
<evidence type="ECO:0000313" key="3">
    <source>
        <dbReference type="Proteomes" id="UP000051530"/>
    </source>
</evidence>
<feature type="domain" description="Reverse transcriptase" evidence="1">
    <location>
        <begin position="1"/>
        <end position="147"/>
    </location>
</feature>
<dbReference type="OrthoDB" id="5423428at2759"/>
<dbReference type="InterPro" id="IPR043502">
    <property type="entry name" value="DNA/RNA_pol_sf"/>
</dbReference>
<comment type="caution">
    <text evidence="2">The sequence shown here is derived from an EMBL/GenBank/DDBJ whole genome shotgun (WGS) entry which is preliminary data.</text>
</comment>
<name>A0A0R0LV09_9MICR</name>
<sequence>MALNDIVKKDSYTIPTMREIYTATKGSKWLTVIYLKEAYYYIENEERDEGKTAFELKGRVYEWNGMVMGYKNSPMIMQRTINQIFDGMIGKNIMIYLDDIIIFDTYINKHKKNIEELIRRFDENNFRVNPTKIQFCLNEVKILGMIINDDEKVGLSDKKKEIQLKEKPKCIRDLRSILGSVGWFRIFIENFATKTENLTEGIEDKKKMEMD</sequence>
<keyword evidence="3" id="KW-1185">Reference proteome</keyword>
<evidence type="ECO:0000313" key="2">
    <source>
        <dbReference type="EMBL" id="KRH93064.1"/>
    </source>
</evidence>
<dbReference type="InterPro" id="IPR051320">
    <property type="entry name" value="Viral_Replic_Matur_Polypro"/>
</dbReference>
<protein>
    <submittedName>
        <fullName evidence="2">Putative LTR retrotransposon protein</fullName>
    </submittedName>
</protein>
<dbReference type="PANTHER" id="PTHR33064:SF37">
    <property type="entry name" value="RIBONUCLEASE H"/>
    <property type="match status" value="1"/>
</dbReference>
<organism evidence="2 3">
    <name type="scientific">Pseudoloma neurophilia</name>
    <dbReference type="NCBI Taxonomy" id="146866"/>
    <lineage>
        <taxon>Eukaryota</taxon>
        <taxon>Fungi</taxon>
        <taxon>Fungi incertae sedis</taxon>
        <taxon>Microsporidia</taxon>
        <taxon>Pseudoloma</taxon>
    </lineage>
</organism>
<dbReference type="SUPFAM" id="SSF56672">
    <property type="entry name" value="DNA/RNA polymerases"/>
    <property type="match status" value="1"/>
</dbReference>
<dbReference type="CDD" id="cd01647">
    <property type="entry name" value="RT_LTR"/>
    <property type="match status" value="1"/>
</dbReference>
<proteinExistence type="predicted"/>
<evidence type="ECO:0000259" key="1">
    <source>
        <dbReference type="PROSITE" id="PS50878"/>
    </source>
</evidence>
<dbReference type="Pfam" id="PF00078">
    <property type="entry name" value="RVT_1"/>
    <property type="match status" value="1"/>
</dbReference>
<dbReference type="PROSITE" id="PS50878">
    <property type="entry name" value="RT_POL"/>
    <property type="match status" value="1"/>
</dbReference>
<dbReference type="PANTHER" id="PTHR33064">
    <property type="entry name" value="POL PROTEIN"/>
    <property type="match status" value="1"/>
</dbReference>
<dbReference type="EMBL" id="LGUB01000506">
    <property type="protein sequence ID" value="KRH93064.1"/>
    <property type="molecule type" value="Genomic_DNA"/>
</dbReference>
<gene>
    <name evidence="2" type="ORF">M153_15870001737</name>
</gene>
<dbReference type="InterPro" id="IPR000477">
    <property type="entry name" value="RT_dom"/>
</dbReference>
<dbReference type="VEuPathDB" id="MicrosporidiaDB:M153_15870001737"/>
<dbReference type="InterPro" id="IPR043128">
    <property type="entry name" value="Rev_trsase/Diguanyl_cyclase"/>
</dbReference>
<dbReference type="Proteomes" id="UP000051530">
    <property type="component" value="Unassembled WGS sequence"/>
</dbReference>
<accession>A0A0R0LV09</accession>
<reference evidence="2 3" key="1">
    <citation type="submission" date="2015-07" db="EMBL/GenBank/DDBJ databases">
        <title>The genome of Pseudoloma neurophilia, a relevant intracellular parasite of the zebrafish.</title>
        <authorList>
            <person name="Ndikumana S."/>
            <person name="Pelin A."/>
            <person name="Sanders J."/>
            <person name="Corradi N."/>
        </authorList>
    </citation>
    <scope>NUCLEOTIDE SEQUENCE [LARGE SCALE GENOMIC DNA]</scope>
    <source>
        <strain evidence="2 3">MK1</strain>
    </source>
</reference>
<dbReference type="Gene3D" id="3.30.70.270">
    <property type="match status" value="2"/>
</dbReference>